<evidence type="ECO:0000259" key="2">
    <source>
        <dbReference type="Pfam" id="PF22763"/>
    </source>
</evidence>
<reference evidence="3 4" key="1">
    <citation type="submission" date="2019-12" db="EMBL/GenBank/DDBJ databases">
        <title>Isolation and characterization of three novel carbon monoxide-oxidizing members of Halobacteria from salione crusts and soils.</title>
        <authorList>
            <person name="Myers M.R."/>
            <person name="King G.M."/>
        </authorList>
    </citation>
    <scope>NUCLEOTIDE SEQUENCE [LARGE SCALE GENOMIC DNA]</scope>
    <source>
        <strain evidence="3 4">WSA2</strain>
    </source>
</reference>
<feature type="domain" description="NrS-1 polymerase-like HBD" evidence="2">
    <location>
        <begin position="241"/>
        <end position="305"/>
    </location>
</feature>
<dbReference type="RefSeq" id="WP_159664255.1">
    <property type="nucleotide sequence ID" value="NZ_WUUS01000003.1"/>
</dbReference>
<feature type="region of interest" description="Disordered" evidence="1">
    <location>
        <begin position="304"/>
        <end position="344"/>
    </location>
</feature>
<feature type="compositionally biased region" description="Low complexity" evidence="1">
    <location>
        <begin position="182"/>
        <end position="201"/>
    </location>
</feature>
<dbReference type="EMBL" id="WUUS01000003">
    <property type="protein sequence ID" value="MXR40784.1"/>
    <property type="molecule type" value="Genomic_DNA"/>
</dbReference>
<dbReference type="OrthoDB" id="238910at2157"/>
<dbReference type="Proteomes" id="UP000437065">
    <property type="component" value="Unassembled WGS sequence"/>
</dbReference>
<gene>
    <name evidence="3" type="ORF">GRX01_05440</name>
</gene>
<accession>A0A6B0SPE4</accession>
<feature type="region of interest" description="Disordered" evidence="1">
    <location>
        <begin position="178"/>
        <end position="213"/>
    </location>
</feature>
<evidence type="ECO:0000313" key="4">
    <source>
        <dbReference type="Proteomes" id="UP000437065"/>
    </source>
</evidence>
<keyword evidence="4" id="KW-1185">Reference proteome</keyword>
<dbReference type="AlphaFoldDB" id="A0A6B0SPE4"/>
<dbReference type="Pfam" id="PF22763">
    <property type="entry name" value="NrS1-1_pol-like_HBD"/>
    <property type="match status" value="1"/>
</dbReference>
<comment type="caution">
    <text evidence="3">The sequence shown here is derived from an EMBL/GenBank/DDBJ whole genome shotgun (WGS) entry which is preliminary data.</text>
</comment>
<evidence type="ECO:0000313" key="3">
    <source>
        <dbReference type="EMBL" id="MXR40784.1"/>
    </source>
</evidence>
<name>A0A6B0SPE4_9EURY</name>
<proteinExistence type="predicted"/>
<feature type="compositionally biased region" description="Acidic residues" evidence="1">
    <location>
        <begin position="304"/>
        <end position="316"/>
    </location>
</feature>
<dbReference type="InterPro" id="IPR054468">
    <property type="entry name" value="NrSPol-like_HBD"/>
</dbReference>
<organism evidence="3 4">
    <name type="scientific">Halobaculum saliterrae</name>
    <dbReference type="NCBI Taxonomy" id="2073113"/>
    <lineage>
        <taxon>Archaea</taxon>
        <taxon>Methanobacteriati</taxon>
        <taxon>Methanobacteriota</taxon>
        <taxon>Stenosarchaea group</taxon>
        <taxon>Halobacteria</taxon>
        <taxon>Halobacteriales</taxon>
        <taxon>Haloferacaceae</taxon>
        <taxon>Halobaculum</taxon>
    </lineage>
</organism>
<feature type="region of interest" description="Disordered" evidence="1">
    <location>
        <begin position="375"/>
        <end position="395"/>
    </location>
</feature>
<feature type="region of interest" description="Disordered" evidence="1">
    <location>
        <begin position="28"/>
        <end position="51"/>
    </location>
</feature>
<feature type="compositionally biased region" description="Basic and acidic residues" evidence="1">
    <location>
        <begin position="375"/>
        <end position="385"/>
    </location>
</feature>
<sequence>MTDPPVPTADPLPESMIDRDQWVCWRSEQRDGKATKVPVEPGGGYASATDPDTLRSFSAARTHAVDAGDTGLGLVFTDDDPLVGVDLDDCRDPDTGARFESADDIVERLDSFTEVSPSGIGLHVIVAGDLPAGRNRRGDVELYDSARFFTVAGHHVDGTPDHIPQRPEALAAVHSEYVAPETSAASTSGSNAASQSTSRSAKQGPENRLSDGDLIDCARNAANGEKFRRLWRGSTVGYPSHSEADMALCSLLAFWTGGDADQMDRLFRESGLYREKWDEVHFSDGATYGGRTIERAIAGTDEFYDGGGDDDWDPLGDGDSVNSRTPSMSGDDGGRSVGNSEGDALTTLREELNELERENERLREELAAERAQRADLERQLADRESAGLARYLPWR</sequence>
<evidence type="ECO:0000256" key="1">
    <source>
        <dbReference type="SAM" id="MobiDB-lite"/>
    </source>
</evidence>
<protein>
    <recommendedName>
        <fullName evidence="2">NrS-1 polymerase-like HBD domain-containing protein</fullName>
    </recommendedName>
</protein>